<reference evidence="5 6" key="1">
    <citation type="journal article" date="2022" name="Gigascience">
        <title>A chromosome-level genome assembly and annotation of the desert horned lizard, Phrynosoma platyrhinos, provides insight into chromosomal rearrangements among reptiles.</title>
        <authorList>
            <person name="Koochekian N."/>
            <person name="Ascanio A."/>
            <person name="Farleigh K."/>
            <person name="Card D.C."/>
            <person name="Schield D.R."/>
            <person name="Castoe T.A."/>
            <person name="Jezkova T."/>
        </authorList>
    </citation>
    <scope>NUCLEOTIDE SEQUENCE [LARGE SCALE GENOMIC DNA]</scope>
    <source>
        <strain evidence="5">NK-2021</strain>
    </source>
</reference>
<sequence length="487" mass="54357">MDNQCTVQVKLELGHRAQLRKKPTTEGFTHDWMVFVRGPEQFEIQHFVEKVVFRLHQSFPKPKRVCKEPPYKVEESGYAGFIMPIEVYFINKEEPKKVCFTYDLFLNLEGNPPVNHLRCEKLTFNNPTKDFQRKLIKAGGKANRDGGKASKPHKVTREHRERPRKDLEGKNSSRDLEREPGKPPKDASRKPTENKAPKEEKPLPKAAFKEPKLALKEPKLENASPKGSGGGGGGALPQPEIKPPSKRPPTVESPKPSAKKPKKSSSKATKTVPATSPRASYAEKKPGKEKPGAKVEKAKPETESKALKKPPEVVEESNSEEEPSLKSESVPSSPSNSSSSSDSSSDSDFEPSQNHSQGPLRSMVEDLQSEESDDDDSSSGEEMAVKATPVSRDARTKVSGRKSPESCSKPEKMLKKGTYDKAYTDELVELHRRLMALRERNVLQQIVNLIEETGHFNVTNTTFDFDLFSLDETTVRKLQSYLEAVAT</sequence>
<feature type="compositionally biased region" description="Acidic residues" evidence="3">
    <location>
        <begin position="367"/>
        <end position="379"/>
    </location>
</feature>
<dbReference type="InterPro" id="IPR052790">
    <property type="entry name" value="YEATS_domain"/>
</dbReference>
<dbReference type="PANTHER" id="PTHR47827:SF4">
    <property type="entry name" value="PROTEIN ENL"/>
    <property type="match status" value="1"/>
</dbReference>
<evidence type="ECO:0000256" key="3">
    <source>
        <dbReference type="SAM" id="MobiDB-lite"/>
    </source>
</evidence>
<proteinExistence type="predicted"/>
<dbReference type="PANTHER" id="PTHR47827">
    <property type="entry name" value="AHD DOMAIN-CONTAINING PROTEIN"/>
    <property type="match status" value="1"/>
</dbReference>
<dbReference type="Pfam" id="PF03366">
    <property type="entry name" value="YEATS"/>
    <property type="match status" value="1"/>
</dbReference>
<dbReference type="PROSITE" id="PS51037">
    <property type="entry name" value="YEATS"/>
    <property type="match status" value="1"/>
</dbReference>
<feature type="compositionally biased region" description="Basic and acidic residues" evidence="3">
    <location>
        <begin position="281"/>
        <end position="312"/>
    </location>
</feature>
<organism evidence="5 6">
    <name type="scientific">Phrynosoma platyrhinos</name>
    <name type="common">Desert horned lizard</name>
    <dbReference type="NCBI Taxonomy" id="52577"/>
    <lineage>
        <taxon>Eukaryota</taxon>
        <taxon>Metazoa</taxon>
        <taxon>Chordata</taxon>
        <taxon>Craniata</taxon>
        <taxon>Vertebrata</taxon>
        <taxon>Euteleostomi</taxon>
        <taxon>Lepidosauria</taxon>
        <taxon>Squamata</taxon>
        <taxon>Bifurcata</taxon>
        <taxon>Unidentata</taxon>
        <taxon>Episquamata</taxon>
        <taxon>Toxicofera</taxon>
        <taxon>Iguania</taxon>
        <taxon>Phrynosomatidae</taxon>
        <taxon>Phrynosomatinae</taxon>
        <taxon>Phrynosoma</taxon>
    </lineage>
</organism>
<keyword evidence="1 2" id="KW-0539">Nucleus</keyword>
<keyword evidence="6" id="KW-1185">Reference proteome</keyword>
<feature type="compositionally biased region" description="Acidic residues" evidence="3">
    <location>
        <begin position="313"/>
        <end position="322"/>
    </location>
</feature>
<feature type="region of interest" description="Disordered" evidence="3">
    <location>
        <begin position="138"/>
        <end position="413"/>
    </location>
</feature>
<dbReference type="InterPro" id="IPR040930">
    <property type="entry name" value="AF-9_AHD"/>
</dbReference>
<evidence type="ECO:0000256" key="2">
    <source>
        <dbReference type="PROSITE-ProRule" id="PRU00376"/>
    </source>
</evidence>
<dbReference type="InterPro" id="IPR055129">
    <property type="entry name" value="YEATS_dom"/>
</dbReference>
<evidence type="ECO:0000256" key="1">
    <source>
        <dbReference type="ARBA" id="ARBA00023242"/>
    </source>
</evidence>
<gene>
    <name evidence="5" type="ORF">JD844_034331</name>
</gene>
<dbReference type="InterPro" id="IPR038704">
    <property type="entry name" value="YEAST_sf"/>
</dbReference>
<accession>A0ABQ7T8S9</accession>
<dbReference type="Proteomes" id="UP000826234">
    <property type="component" value="Unassembled WGS sequence"/>
</dbReference>
<dbReference type="Gene3D" id="1.20.1270.290">
    <property type="match status" value="1"/>
</dbReference>
<dbReference type="Gene3D" id="2.60.40.1970">
    <property type="entry name" value="YEATS domain"/>
    <property type="match status" value="1"/>
</dbReference>
<feature type="domain" description="YEATS" evidence="4">
    <location>
        <begin position="1"/>
        <end position="138"/>
    </location>
</feature>
<feature type="compositionally biased region" description="Basic and acidic residues" evidence="3">
    <location>
        <begin position="392"/>
        <end position="413"/>
    </location>
</feature>
<evidence type="ECO:0000259" key="4">
    <source>
        <dbReference type="PROSITE" id="PS51037"/>
    </source>
</evidence>
<protein>
    <recommendedName>
        <fullName evidence="4">YEATS domain-containing protein</fullName>
    </recommendedName>
</protein>
<dbReference type="Pfam" id="PF17793">
    <property type="entry name" value="AHD"/>
    <property type="match status" value="1"/>
</dbReference>
<comment type="caution">
    <text evidence="5">The sequence shown here is derived from an EMBL/GenBank/DDBJ whole genome shotgun (WGS) entry which is preliminary data.</text>
</comment>
<name>A0ABQ7T8S9_PHRPL</name>
<dbReference type="CDD" id="cd16906">
    <property type="entry name" value="YEATS_AF-9_like"/>
    <property type="match status" value="1"/>
</dbReference>
<evidence type="ECO:0000313" key="5">
    <source>
        <dbReference type="EMBL" id="KAH0625942.1"/>
    </source>
</evidence>
<feature type="compositionally biased region" description="Low complexity" evidence="3">
    <location>
        <begin position="266"/>
        <end position="276"/>
    </location>
</feature>
<comment type="subcellular location">
    <subcellularLocation>
        <location evidence="2">Nucleus</location>
    </subcellularLocation>
</comment>
<dbReference type="EMBL" id="JAIPUX010000953">
    <property type="protein sequence ID" value="KAH0625942.1"/>
    <property type="molecule type" value="Genomic_DNA"/>
</dbReference>
<feature type="compositionally biased region" description="Basic and acidic residues" evidence="3">
    <location>
        <begin position="158"/>
        <end position="220"/>
    </location>
</feature>
<evidence type="ECO:0000313" key="6">
    <source>
        <dbReference type="Proteomes" id="UP000826234"/>
    </source>
</evidence>
<feature type="compositionally biased region" description="Low complexity" evidence="3">
    <location>
        <begin position="326"/>
        <end position="352"/>
    </location>
</feature>